<feature type="domain" description="Glycosyltransferase 2-like" evidence="2">
    <location>
        <begin position="30"/>
        <end position="133"/>
    </location>
</feature>
<dbReference type="InterPro" id="IPR001173">
    <property type="entry name" value="Glyco_trans_2-like"/>
</dbReference>
<dbReference type="GO" id="GO:0016740">
    <property type="term" value="F:transferase activity"/>
    <property type="evidence" value="ECO:0007669"/>
    <property type="project" value="UniProtKB-KW"/>
</dbReference>
<reference evidence="3 4" key="1">
    <citation type="submission" date="2020-04" db="EMBL/GenBank/DDBJ databases">
        <title>Whole-genome sequencing of Vibrio spp. from China reveals different genetic environments of blaCTX-M-14 among diverse lineages.</title>
        <authorList>
            <person name="Zheng Z."/>
            <person name="Ye L."/>
            <person name="Chen S."/>
        </authorList>
    </citation>
    <scope>NUCLEOTIDE SEQUENCE [LARGE SCALE GENOMIC DNA]</scope>
    <source>
        <strain evidence="3 4">Vb1636</strain>
    </source>
</reference>
<dbReference type="Gene3D" id="3.90.550.10">
    <property type="entry name" value="Spore Coat Polysaccharide Biosynthesis Protein SpsA, Chain A"/>
    <property type="match status" value="1"/>
</dbReference>
<keyword evidence="3" id="KW-0808">Transferase</keyword>
<keyword evidence="1" id="KW-1133">Transmembrane helix</keyword>
<gene>
    <name evidence="3" type="ORF">HKB35_01520</name>
</gene>
<protein>
    <submittedName>
        <fullName evidence="3">Glycosyltransferase family 2 protein</fullName>
    </submittedName>
</protein>
<dbReference type="AlphaFoldDB" id="A0A7Y0MS46"/>
<dbReference type="CDD" id="cd00761">
    <property type="entry name" value="Glyco_tranf_GTA_type"/>
    <property type="match status" value="1"/>
</dbReference>
<feature type="transmembrane region" description="Helical" evidence="1">
    <location>
        <begin position="222"/>
        <end position="240"/>
    </location>
</feature>
<evidence type="ECO:0000313" key="4">
    <source>
        <dbReference type="Proteomes" id="UP000565155"/>
    </source>
</evidence>
<sequence length="270" mass="31032">MLSIDVLISTLNNGIEQIYDNELPIVEGVQYIIIHQTSVAYELSSKIHKLLENRSDIKYHHIDTLGLSNSRNAALARASSDLVVFCDDDVYFLTDAFDKIRSVFDIDEEIDIATFKVVTPEGEPFKNYQSKAFTHTSKTLFRVSSIEVVAKRESLQKARLSFDTNFGLGSGLPASEENIFLLDCFKSKLNIKYFPEFINCHPSESTGKNWSNKAMRSSKLPFMYRCFGCPSYLIFILFAIKKYPEYRKDIGFFKMISENIKSLRKYIEVR</sequence>
<comment type="caution">
    <text evidence="3">The sequence shown here is derived from an EMBL/GenBank/DDBJ whole genome shotgun (WGS) entry which is preliminary data.</text>
</comment>
<dbReference type="SUPFAM" id="SSF53448">
    <property type="entry name" value="Nucleotide-diphospho-sugar transferases"/>
    <property type="match status" value="1"/>
</dbReference>
<evidence type="ECO:0000256" key="1">
    <source>
        <dbReference type="SAM" id="Phobius"/>
    </source>
</evidence>
<dbReference type="Pfam" id="PF00535">
    <property type="entry name" value="Glycos_transf_2"/>
    <property type="match status" value="1"/>
</dbReference>
<dbReference type="RefSeq" id="WP_042522618.1">
    <property type="nucleotide sequence ID" value="NZ_CP071058.1"/>
</dbReference>
<dbReference type="InterPro" id="IPR029044">
    <property type="entry name" value="Nucleotide-diphossugar_trans"/>
</dbReference>
<name>A0A7Y0MS46_VIBAL</name>
<evidence type="ECO:0000313" key="3">
    <source>
        <dbReference type="EMBL" id="NMR72298.1"/>
    </source>
</evidence>
<keyword evidence="1" id="KW-0812">Transmembrane</keyword>
<accession>A0A7Y0MS46</accession>
<dbReference type="GeneID" id="75169023"/>
<evidence type="ECO:0000259" key="2">
    <source>
        <dbReference type="Pfam" id="PF00535"/>
    </source>
</evidence>
<dbReference type="Proteomes" id="UP000565155">
    <property type="component" value="Unassembled WGS sequence"/>
</dbReference>
<organism evidence="3 4">
    <name type="scientific">Vibrio alginolyticus</name>
    <dbReference type="NCBI Taxonomy" id="663"/>
    <lineage>
        <taxon>Bacteria</taxon>
        <taxon>Pseudomonadati</taxon>
        <taxon>Pseudomonadota</taxon>
        <taxon>Gammaproteobacteria</taxon>
        <taxon>Vibrionales</taxon>
        <taxon>Vibrionaceae</taxon>
        <taxon>Vibrio</taxon>
    </lineage>
</organism>
<keyword evidence="1" id="KW-0472">Membrane</keyword>
<proteinExistence type="predicted"/>
<dbReference type="EMBL" id="JABCMA010000001">
    <property type="protein sequence ID" value="NMR72298.1"/>
    <property type="molecule type" value="Genomic_DNA"/>
</dbReference>